<dbReference type="OrthoDB" id="3637276at2"/>
<protein>
    <recommendedName>
        <fullName evidence="4">Signal peptidase I</fullName>
    </recommendedName>
</protein>
<dbReference type="InterPro" id="IPR043739">
    <property type="entry name" value="DUF5684"/>
</dbReference>
<proteinExistence type="predicted"/>
<dbReference type="AlphaFoldDB" id="A0A1W2LZI4"/>
<dbReference type="EMBL" id="LQMT02000010">
    <property type="protein sequence ID" value="ONF72646.1"/>
    <property type="molecule type" value="Genomic_DNA"/>
</dbReference>
<keyword evidence="1" id="KW-1133">Transmembrane helix</keyword>
<dbReference type="Proteomes" id="UP000076660">
    <property type="component" value="Unassembled WGS sequence"/>
</dbReference>
<reference evidence="2 3" key="1">
    <citation type="submission" date="2016-12" db="EMBL/GenBank/DDBJ databases">
        <title>Amycolatopsis keratiniphila subsp. keratiniphila genome sequencing and assembly.</title>
        <authorList>
            <person name="Mayilraj S."/>
            <person name="Kaur N."/>
        </authorList>
    </citation>
    <scope>NUCLEOTIDE SEQUENCE [LARGE SCALE GENOMIC DNA]</scope>
    <source>
        <strain evidence="2 3">DSM 44409</strain>
    </source>
</reference>
<dbReference type="Pfam" id="PF18936">
    <property type="entry name" value="DUF5684"/>
    <property type="match status" value="1"/>
</dbReference>
<gene>
    <name evidence="2" type="ORF">AVR91_0210715</name>
</gene>
<dbReference type="RefSeq" id="WP_063277557.1">
    <property type="nucleotide sequence ID" value="NZ_LQMT02000010.1"/>
</dbReference>
<keyword evidence="1" id="KW-0812">Transmembrane</keyword>
<comment type="caution">
    <text evidence="2">The sequence shown here is derived from an EMBL/GenBank/DDBJ whole genome shotgun (WGS) entry which is preliminary data.</text>
</comment>
<keyword evidence="1" id="KW-0472">Membrane</keyword>
<name>A0A1W2LZI4_9PSEU</name>
<evidence type="ECO:0000313" key="2">
    <source>
        <dbReference type="EMBL" id="ONF72646.1"/>
    </source>
</evidence>
<sequence>MDDDINSVPILIITLILALLYIAALWRVFTKAGRPGWAAIIPIYNLYILTKVAGRSGWWVVGLLIPVVDIVAGIVVSLGVAKSFGKSGAFGFFGLFVFGFIGYPILALGSAQYAGPESSTSFQHA</sequence>
<feature type="transmembrane region" description="Helical" evidence="1">
    <location>
        <begin position="88"/>
        <end position="106"/>
    </location>
</feature>
<evidence type="ECO:0008006" key="4">
    <source>
        <dbReference type="Google" id="ProtNLM"/>
    </source>
</evidence>
<accession>A0A1W2LZI4</accession>
<evidence type="ECO:0000313" key="3">
    <source>
        <dbReference type="Proteomes" id="UP000076660"/>
    </source>
</evidence>
<organism evidence="2 3">
    <name type="scientific">Amycolatopsis keratiniphila subsp. keratiniphila</name>
    <dbReference type="NCBI Taxonomy" id="227715"/>
    <lineage>
        <taxon>Bacteria</taxon>
        <taxon>Bacillati</taxon>
        <taxon>Actinomycetota</taxon>
        <taxon>Actinomycetes</taxon>
        <taxon>Pseudonocardiales</taxon>
        <taxon>Pseudonocardiaceae</taxon>
        <taxon>Amycolatopsis</taxon>
        <taxon>Amycolatopsis japonica group</taxon>
    </lineage>
</organism>
<feature type="transmembrane region" description="Helical" evidence="1">
    <location>
        <begin position="6"/>
        <end position="29"/>
    </location>
</feature>
<evidence type="ECO:0000256" key="1">
    <source>
        <dbReference type="SAM" id="Phobius"/>
    </source>
</evidence>
<feature type="transmembrane region" description="Helical" evidence="1">
    <location>
        <begin position="59"/>
        <end position="81"/>
    </location>
</feature>